<organism evidence="1 2">
    <name type="scientific">Rosa chinensis</name>
    <name type="common">China rose</name>
    <dbReference type="NCBI Taxonomy" id="74649"/>
    <lineage>
        <taxon>Eukaryota</taxon>
        <taxon>Viridiplantae</taxon>
        <taxon>Streptophyta</taxon>
        <taxon>Embryophyta</taxon>
        <taxon>Tracheophyta</taxon>
        <taxon>Spermatophyta</taxon>
        <taxon>Magnoliopsida</taxon>
        <taxon>eudicotyledons</taxon>
        <taxon>Gunneridae</taxon>
        <taxon>Pentapetalae</taxon>
        <taxon>rosids</taxon>
        <taxon>fabids</taxon>
        <taxon>Rosales</taxon>
        <taxon>Rosaceae</taxon>
        <taxon>Rosoideae</taxon>
        <taxon>Rosoideae incertae sedis</taxon>
        <taxon>Rosa</taxon>
    </lineage>
</organism>
<dbReference type="Gramene" id="PRQ29866">
    <property type="protein sequence ID" value="PRQ29866"/>
    <property type="gene ID" value="RchiOBHm_Chr5g0018451"/>
</dbReference>
<evidence type="ECO:0000313" key="1">
    <source>
        <dbReference type="EMBL" id="PRQ29866.1"/>
    </source>
</evidence>
<dbReference type="InterPro" id="IPR032675">
    <property type="entry name" value="LRR_dom_sf"/>
</dbReference>
<dbReference type="Gene3D" id="3.80.10.10">
    <property type="entry name" value="Ribonuclease Inhibitor"/>
    <property type="match status" value="1"/>
</dbReference>
<protein>
    <submittedName>
        <fullName evidence="1">Putative leucine-rich repeat domain, L domain-containing protein</fullName>
    </submittedName>
</protein>
<dbReference type="Proteomes" id="UP000238479">
    <property type="component" value="Chromosome 5"/>
</dbReference>
<proteinExistence type="predicted"/>
<dbReference type="EMBL" id="PDCK01000043">
    <property type="protein sequence ID" value="PRQ29866.1"/>
    <property type="molecule type" value="Genomic_DNA"/>
</dbReference>
<name>A0A2P6Q6Q8_ROSCH</name>
<sequence>MTQLKRIGISNVKERDENDLWVSVEKLTMLQSLDLMASNEDEILPVKAQCPPLLHFQKLHLIGRLQCKTGFVKMERLELLNFASVKKITIEKGVMPNLRYLLVYNFMELKTVPLGLECLSNIQYLGLAFVPVEVIQPIWKGGEDRSKVQHIHEIIHVFKQSSKWVHENLA</sequence>
<accession>A0A2P6Q6Q8</accession>
<keyword evidence="2" id="KW-1185">Reference proteome</keyword>
<comment type="caution">
    <text evidence="1">The sequence shown here is derived from an EMBL/GenBank/DDBJ whole genome shotgun (WGS) entry which is preliminary data.</text>
</comment>
<evidence type="ECO:0000313" key="2">
    <source>
        <dbReference type="Proteomes" id="UP000238479"/>
    </source>
</evidence>
<reference evidence="1 2" key="1">
    <citation type="journal article" date="2018" name="Nat. Genet.">
        <title>The Rosa genome provides new insights in the design of modern roses.</title>
        <authorList>
            <person name="Bendahmane M."/>
        </authorList>
    </citation>
    <scope>NUCLEOTIDE SEQUENCE [LARGE SCALE GENOMIC DNA]</scope>
    <source>
        <strain evidence="2">cv. Old Blush</strain>
    </source>
</reference>
<dbReference type="AlphaFoldDB" id="A0A2P6Q6Q8"/>
<gene>
    <name evidence="1" type="ORF">RchiOBHm_Chr5g0018451</name>
</gene>
<dbReference type="SUPFAM" id="SSF52047">
    <property type="entry name" value="RNI-like"/>
    <property type="match status" value="1"/>
</dbReference>
<dbReference type="STRING" id="74649.A0A2P6Q6Q8"/>